<dbReference type="Proteomes" id="UP001218246">
    <property type="component" value="Unassembled WGS sequence"/>
</dbReference>
<keyword evidence="2" id="KW-1185">Reference proteome</keyword>
<reference evidence="1 2" key="1">
    <citation type="submission" date="2023-04" db="EMBL/GenBank/DDBJ databases">
        <title>Ectobacillus antri isolated from activated sludge.</title>
        <authorList>
            <person name="Yan P."/>
            <person name="Liu X."/>
        </authorList>
    </citation>
    <scope>NUCLEOTIDE SEQUENCE [LARGE SCALE GENOMIC DNA]</scope>
    <source>
        <strain evidence="1 2">C18H</strain>
    </source>
</reference>
<comment type="caution">
    <text evidence="1">The sequence shown here is derived from an EMBL/GenBank/DDBJ whole genome shotgun (WGS) entry which is preliminary data.</text>
</comment>
<evidence type="ECO:0000313" key="2">
    <source>
        <dbReference type="Proteomes" id="UP001218246"/>
    </source>
</evidence>
<sequence length="72" mass="8573">MELYRFEVVAEEKVIPVIIVAENEEKAFRAVEVELEKYFLRLPVITDITLYEKKRIHKSAGYVIYEQENILI</sequence>
<organism evidence="1 2">
    <name type="scientific">Ectobacillus antri</name>
    <dbReference type="NCBI Taxonomy" id="2486280"/>
    <lineage>
        <taxon>Bacteria</taxon>
        <taxon>Bacillati</taxon>
        <taxon>Bacillota</taxon>
        <taxon>Bacilli</taxon>
        <taxon>Bacillales</taxon>
        <taxon>Bacillaceae</taxon>
        <taxon>Ectobacillus</taxon>
    </lineage>
</organism>
<protein>
    <submittedName>
        <fullName evidence="1">DUF3906 family protein</fullName>
    </submittedName>
</protein>
<dbReference type="RefSeq" id="WP_124563024.1">
    <property type="nucleotide sequence ID" value="NZ_JARRRY010000004.1"/>
</dbReference>
<dbReference type="Pfam" id="PF13046">
    <property type="entry name" value="DUF3906"/>
    <property type="match status" value="1"/>
</dbReference>
<gene>
    <name evidence="1" type="ORF">P6P90_09695</name>
</gene>
<name>A0ABT6H6J1_9BACI</name>
<dbReference type="EMBL" id="JARULN010000007">
    <property type="protein sequence ID" value="MDG5754242.1"/>
    <property type="molecule type" value="Genomic_DNA"/>
</dbReference>
<proteinExistence type="predicted"/>
<accession>A0ABT6H6J1</accession>
<dbReference type="InterPro" id="IPR024998">
    <property type="entry name" value="DUF3906"/>
</dbReference>
<evidence type="ECO:0000313" key="1">
    <source>
        <dbReference type="EMBL" id="MDG5754242.1"/>
    </source>
</evidence>